<evidence type="ECO:0000313" key="3">
    <source>
        <dbReference type="EMBL" id="AHH98230.1"/>
    </source>
</evidence>
<feature type="region of interest" description="Disordered" evidence="1">
    <location>
        <begin position="82"/>
        <end position="101"/>
    </location>
</feature>
<dbReference type="Pfam" id="PF13392">
    <property type="entry name" value="HNH_3"/>
    <property type="match status" value="1"/>
</dbReference>
<protein>
    <recommendedName>
        <fullName evidence="2">HNH nuclease domain-containing protein</fullName>
    </recommendedName>
</protein>
<dbReference type="CDD" id="cd00085">
    <property type="entry name" value="HNHc"/>
    <property type="match status" value="1"/>
</dbReference>
<dbReference type="KEGG" id="kal:KALB_4868"/>
<feature type="region of interest" description="Disordered" evidence="1">
    <location>
        <begin position="341"/>
        <end position="364"/>
    </location>
</feature>
<dbReference type="AlphaFoldDB" id="W5WBV6"/>
<gene>
    <name evidence="3" type="ORF">KALB_4868</name>
</gene>
<dbReference type="EMBL" id="CP007155">
    <property type="protein sequence ID" value="AHH98230.1"/>
    <property type="molecule type" value="Genomic_DNA"/>
</dbReference>
<accession>W5WBV6</accession>
<feature type="domain" description="HNH nuclease" evidence="2">
    <location>
        <begin position="236"/>
        <end position="286"/>
    </location>
</feature>
<evidence type="ECO:0000259" key="2">
    <source>
        <dbReference type="SMART" id="SM00507"/>
    </source>
</evidence>
<dbReference type="SMART" id="SM00507">
    <property type="entry name" value="HNHc"/>
    <property type="match status" value="2"/>
</dbReference>
<evidence type="ECO:0000256" key="1">
    <source>
        <dbReference type="SAM" id="MobiDB-lite"/>
    </source>
</evidence>
<dbReference type="eggNOG" id="ENOG5033CPT">
    <property type="taxonomic scope" value="Bacteria"/>
</dbReference>
<keyword evidence="4" id="KW-1185">Reference proteome</keyword>
<dbReference type="SUPFAM" id="SSF54060">
    <property type="entry name" value="His-Me finger endonucleases"/>
    <property type="match status" value="1"/>
</dbReference>
<organism evidence="3 4">
    <name type="scientific">Kutzneria albida DSM 43870</name>
    <dbReference type="NCBI Taxonomy" id="1449976"/>
    <lineage>
        <taxon>Bacteria</taxon>
        <taxon>Bacillati</taxon>
        <taxon>Actinomycetota</taxon>
        <taxon>Actinomycetes</taxon>
        <taxon>Pseudonocardiales</taxon>
        <taxon>Pseudonocardiaceae</taxon>
        <taxon>Kutzneria</taxon>
    </lineage>
</organism>
<dbReference type="STRING" id="1449976.KALB_4868"/>
<name>W5WBV6_9PSEU</name>
<feature type="domain" description="HNH nuclease" evidence="2">
    <location>
        <begin position="43"/>
        <end position="87"/>
    </location>
</feature>
<dbReference type="InterPro" id="IPR003615">
    <property type="entry name" value="HNH_nuc"/>
</dbReference>
<dbReference type="Gene3D" id="1.10.10.60">
    <property type="entry name" value="Homeodomain-like"/>
    <property type="match status" value="1"/>
</dbReference>
<evidence type="ECO:0000313" key="4">
    <source>
        <dbReference type="Proteomes" id="UP000019225"/>
    </source>
</evidence>
<proteinExistence type="predicted"/>
<dbReference type="HOGENOM" id="CLU_760268_0_0_11"/>
<dbReference type="Gene3D" id="3.90.75.20">
    <property type="match status" value="1"/>
</dbReference>
<dbReference type="Proteomes" id="UP000019225">
    <property type="component" value="Chromosome"/>
</dbReference>
<reference evidence="3 4" key="1">
    <citation type="journal article" date="2014" name="BMC Genomics">
        <title>Complete genome sequence of producer of the glycopeptide antibiotic Aculeximycin Kutzneria albida DSM 43870T, a representative of minor genus of Pseudonocardiaceae.</title>
        <authorList>
            <person name="Rebets Y."/>
            <person name="Tokovenko B."/>
            <person name="Lushchyk I."/>
            <person name="Ruckert C."/>
            <person name="Zaburannyi N."/>
            <person name="Bechthold A."/>
            <person name="Kalinowski J."/>
            <person name="Luzhetskyy A."/>
        </authorList>
    </citation>
    <scope>NUCLEOTIDE SEQUENCE [LARGE SCALE GENOMIC DNA]</scope>
    <source>
        <strain evidence="3">DSM 43870</strain>
    </source>
</reference>
<dbReference type="InterPro" id="IPR044925">
    <property type="entry name" value="His-Me_finger_sf"/>
</dbReference>
<sequence length="364" mass="41373">MKRSRMATIRTLRWDEPLPEATPRRYRDGRGYIRLRWLVGTQQYVEEYEHRLVAGRPHPRFHVHHRNEVKDDNRPENLEILTPGEHEARHGNLKKSPGRTPGVRRFAPYQGRAAMEKAQRRLAREAQRRDEVNRMRDLYESGLTTVEIAGIVGIDASNVYRRLAAAGVVMRTSTDYATVLNDREIGDKYQTGRSLQSLAREWRVTSGRIAEALDRAGVPRRKPGRSSNRAHEGENRAREIVYARSGRVCERCSNARATEWHHRKNRSQGGKWCANNGLDLCAPCHLDVTNTNGKRAEYEDKGWIVPSHRDPAAVPALIYHPSIGHDYVLLMEDGSVQLAPWPNSSIGHPDDLPTRQPDTTAGAA</sequence>